<gene>
    <name evidence="1" type="ORF">P0Y55_09990</name>
</gene>
<protein>
    <submittedName>
        <fullName evidence="1">Uncharacterized protein</fullName>
    </submittedName>
</protein>
<name>A0AA95ET37_9BACL</name>
<sequence>MINPNQEFGPINQLLDGTLIKAWQIGATKDDIDRLSPCLTNLKDRLNSIRYHQKQVLYRLRLLNLEQIPLDPIRGNVSVVMIDVPLKSELEAFISNVRSCLDVLAKLVSCVLNIKQTTHGSLIKHLMSSTQKGLKKSLLEIYQKNMHWFDEGRQVRDRILHDGSFTEFRGFEHEYGLISQPKIKDLNAEQYCFYQWRLLFSFVSDVLSVIYTNESHRINMEDALE</sequence>
<dbReference type="Proteomes" id="UP001178662">
    <property type="component" value="Chromosome"/>
</dbReference>
<dbReference type="AlphaFoldDB" id="A0AA95ET37"/>
<keyword evidence="2" id="KW-1185">Reference proteome</keyword>
<dbReference type="EMBL" id="CP119317">
    <property type="protein sequence ID" value="WEK52933.1"/>
    <property type="molecule type" value="Genomic_DNA"/>
</dbReference>
<reference evidence="1" key="1">
    <citation type="submission" date="2023-03" db="EMBL/GenBank/DDBJ databases">
        <title>Andean soil-derived lignocellulolytic bacterial consortium as a source of novel taxa and putative plastic-active enzymes.</title>
        <authorList>
            <person name="Diaz-Garcia L."/>
            <person name="Chuvochina M."/>
            <person name="Feuerriegel G."/>
            <person name="Bunk B."/>
            <person name="Sproer C."/>
            <person name="Streit W.R."/>
            <person name="Rodriguez L.M."/>
            <person name="Overmann J."/>
            <person name="Jimenez D.J."/>
        </authorList>
    </citation>
    <scope>NUCLEOTIDE SEQUENCE</scope>
    <source>
        <strain evidence="1">MAG 2441</strain>
    </source>
</reference>
<organism evidence="1 2">
    <name type="scientific">Candidatus Cohnella colombiensis</name>
    <dbReference type="NCBI Taxonomy" id="3121368"/>
    <lineage>
        <taxon>Bacteria</taxon>
        <taxon>Bacillati</taxon>
        <taxon>Bacillota</taxon>
        <taxon>Bacilli</taxon>
        <taxon>Bacillales</taxon>
        <taxon>Paenibacillaceae</taxon>
        <taxon>Cohnella</taxon>
    </lineage>
</organism>
<evidence type="ECO:0000313" key="1">
    <source>
        <dbReference type="EMBL" id="WEK52933.1"/>
    </source>
</evidence>
<proteinExistence type="predicted"/>
<evidence type="ECO:0000313" key="2">
    <source>
        <dbReference type="Proteomes" id="UP001178662"/>
    </source>
</evidence>
<accession>A0AA95ET37</accession>